<dbReference type="Proteomes" id="UP000494040">
    <property type="component" value="Unassembled WGS sequence"/>
</dbReference>
<protein>
    <recommendedName>
        <fullName evidence="1">BTB domain-containing protein</fullName>
    </recommendedName>
</protein>
<evidence type="ECO:0000313" key="2">
    <source>
        <dbReference type="EnsemblMetazoa" id="XP_014248178.1"/>
    </source>
</evidence>
<dbReference type="SUPFAM" id="SSF54695">
    <property type="entry name" value="POZ domain"/>
    <property type="match status" value="1"/>
</dbReference>
<dbReference type="GeneID" id="106665886"/>
<dbReference type="InterPro" id="IPR000210">
    <property type="entry name" value="BTB/POZ_dom"/>
</dbReference>
<accession>A0A8I6RKM9</accession>
<proteinExistence type="predicted"/>
<dbReference type="GO" id="GO:0005829">
    <property type="term" value="C:cytosol"/>
    <property type="evidence" value="ECO:0007669"/>
    <property type="project" value="TreeGrafter"/>
</dbReference>
<dbReference type="PROSITE" id="PS50097">
    <property type="entry name" value="BTB"/>
    <property type="match status" value="1"/>
</dbReference>
<name>A0A8I6RKM9_CIMLE</name>
<feature type="domain" description="BTB" evidence="1">
    <location>
        <begin position="28"/>
        <end position="99"/>
    </location>
</feature>
<dbReference type="Gene3D" id="3.30.710.10">
    <property type="entry name" value="Potassium Channel Kv1.1, Chain A"/>
    <property type="match status" value="1"/>
</dbReference>
<dbReference type="InterPro" id="IPR011333">
    <property type="entry name" value="SKP1/BTB/POZ_sf"/>
</dbReference>
<dbReference type="Gene3D" id="1.25.40.420">
    <property type="match status" value="1"/>
</dbReference>
<dbReference type="GO" id="GO:0022008">
    <property type="term" value="P:neurogenesis"/>
    <property type="evidence" value="ECO:0007669"/>
    <property type="project" value="TreeGrafter"/>
</dbReference>
<dbReference type="EnsemblMetazoa" id="XM_014392692.2">
    <property type="protein sequence ID" value="XP_014248178.1"/>
    <property type="gene ID" value="LOC106665886"/>
</dbReference>
<dbReference type="SMART" id="SM00225">
    <property type="entry name" value="BTB"/>
    <property type="match status" value="1"/>
</dbReference>
<evidence type="ECO:0000313" key="3">
    <source>
        <dbReference type="Proteomes" id="UP000494040"/>
    </source>
</evidence>
<dbReference type="OrthoDB" id="6621423at2759"/>
<sequence length="274" mass="31821">MSPHADWREEHRLLVEKIQYIYLSGVLSNIVLTVKNGTMSKDFKAHSLFLAMASPVLEKIIGKQQAKHSKKTIEVLGVNPQVFESFLDYIYLERVNWQSFEQACELFKLADKYRIVHLKQLCEKYIRENVNGNTACMAYEFAKTHDLIDLIESCKSVMQEKTSEVITNSFFPKIQLTTLLMILEQNMLNISEITLFKSIEFWIKEELERRGLTESQDSTEKQELYNEIMPKLCFLSMTSQEFSEGPAEKQDAFKGTDVGHTSQHINEQYFFSNA</sequence>
<dbReference type="RefSeq" id="XP_014248178.1">
    <property type="nucleotide sequence ID" value="XM_014392692.2"/>
</dbReference>
<organism evidence="2 3">
    <name type="scientific">Cimex lectularius</name>
    <name type="common">Bed bug</name>
    <name type="synonym">Acanthia lectularia</name>
    <dbReference type="NCBI Taxonomy" id="79782"/>
    <lineage>
        <taxon>Eukaryota</taxon>
        <taxon>Metazoa</taxon>
        <taxon>Ecdysozoa</taxon>
        <taxon>Arthropoda</taxon>
        <taxon>Hexapoda</taxon>
        <taxon>Insecta</taxon>
        <taxon>Pterygota</taxon>
        <taxon>Neoptera</taxon>
        <taxon>Paraneoptera</taxon>
        <taxon>Hemiptera</taxon>
        <taxon>Heteroptera</taxon>
        <taxon>Panheteroptera</taxon>
        <taxon>Cimicomorpha</taxon>
        <taxon>Cimicidae</taxon>
        <taxon>Cimex</taxon>
    </lineage>
</organism>
<dbReference type="Pfam" id="PF00651">
    <property type="entry name" value="BTB"/>
    <property type="match status" value="1"/>
</dbReference>
<dbReference type="Pfam" id="PF07707">
    <property type="entry name" value="BACK"/>
    <property type="match status" value="1"/>
</dbReference>
<dbReference type="PANTHER" id="PTHR45774:SF3">
    <property type="entry name" value="BTB (POZ) DOMAIN-CONTAINING 2B-RELATED"/>
    <property type="match status" value="1"/>
</dbReference>
<evidence type="ECO:0000259" key="1">
    <source>
        <dbReference type="PROSITE" id="PS50097"/>
    </source>
</evidence>
<dbReference type="OMA" id="ACVIYLE"/>
<keyword evidence="3" id="KW-1185">Reference proteome</keyword>
<dbReference type="KEGG" id="clec:106665886"/>
<dbReference type="InterPro" id="IPR011705">
    <property type="entry name" value="BACK"/>
</dbReference>
<dbReference type="PANTHER" id="PTHR45774">
    <property type="entry name" value="BTB/POZ DOMAIN-CONTAINING"/>
    <property type="match status" value="1"/>
</dbReference>
<reference evidence="2" key="1">
    <citation type="submission" date="2022-01" db="UniProtKB">
        <authorList>
            <consortium name="EnsemblMetazoa"/>
        </authorList>
    </citation>
    <scope>IDENTIFICATION</scope>
</reference>
<dbReference type="SMART" id="SM00875">
    <property type="entry name" value="BACK"/>
    <property type="match status" value="1"/>
</dbReference>
<dbReference type="AlphaFoldDB" id="A0A8I6RKM9"/>
<dbReference type="GO" id="GO:0000932">
    <property type="term" value="C:P-body"/>
    <property type="evidence" value="ECO:0007669"/>
    <property type="project" value="TreeGrafter"/>
</dbReference>